<feature type="compositionally biased region" description="Gly residues" evidence="1">
    <location>
        <begin position="36"/>
        <end position="45"/>
    </location>
</feature>
<evidence type="ECO:0000313" key="2">
    <source>
        <dbReference type="EMBL" id="RXW12945.1"/>
    </source>
</evidence>
<dbReference type="AlphaFoldDB" id="A0A4Q2D484"/>
<organism evidence="2 3">
    <name type="scientific">Candolleomyces aberdarensis</name>
    <dbReference type="NCBI Taxonomy" id="2316362"/>
    <lineage>
        <taxon>Eukaryota</taxon>
        <taxon>Fungi</taxon>
        <taxon>Dikarya</taxon>
        <taxon>Basidiomycota</taxon>
        <taxon>Agaricomycotina</taxon>
        <taxon>Agaricomycetes</taxon>
        <taxon>Agaricomycetidae</taxon>
        <taxon>Agaricales</taxon>
        <taxon>Agaricineae</taxon>
        <taxon>Psathyrellaceae</taxon>
        <taxon>Candolleomyces</taxon>
    </lineage>
</organism>
<feature type="region of interest" description="Disordered" evidence="1">
    <location>
        <begin position="21"/>
        <end position="71"/>
    </location>
</feature>
<accession>A0A4Q2D484</accession>
<dbReference type="EMBL" id="SDEE01001066">
    <property type="protein sequence ID" value="RXW12945.1"/>
    <property type="molecule type" value="Genomic_DNA"/>
</dbReference>
<proteinExistence type="predicted"/>
<protein>
    <submittedName>
        <fullName evidence="2">Uncharacterized protein</fullName>
    </submittedName>
</protein>
<evidence type="ECO:0000313" key="3">
    <source>
        <dbReference type="Proteomes" id="UP000290288"/>
    </source>
</evidence>
<gene>
    <name evidence="2" type="ORF">EST38_g12909</name>
</gene>
<sequence>MLVLPNAHLTYIPPAHSSIFDTMARGNSKEGSSRKQGGGSGGTTRGQGVKKAKAAHAVNSRAKGNAGAASAKKGDILNFYEAELQALDASNAELEELLPPVPAALEVDKWGFRPA</sequence>
<reference evidence="2 3" key="1">
    <citation type="submission" date="2019-01" db="EMBL/GenBank/DDBJ databases">
        <title>Draft genome sequence of Psathyrella aberdarensis IHI B618.</title>
        <authorList>
            <person name="Buettner E."/>
            <person name="Kellner H."/>
        </authorList>
    </citation>
    <scope>NUCLEOTIDE SEQUENCE [LARGE SCALE GENOMIC DNA]</scope>
    <source>
        <strain evidence="2 3">IHI B618</strain>
    </source>
</reference>
<dbReference type="Proteomes" id="UP000290288">
    <property type="component" value="Unassembled WGS sequence"/>
</dbReference>
<name>A0A4Q2D484_9AGAR</name>
<evidence type="ECO:0000256" key="1">
    <source>
        <dbReference type="SAM" id="MobiDB-lite"/>
    </source>
</evidence>
<comment type="caution">
    <text evidence="2">The sequence shown here is derived from an EMBL/GenBank/DDBJ whole genome shotgun (WGS) entry which is preliminary data.</text>
</comment>
<keyword evidence="3" id="KW-1185">Reference proteome</keyword>
<feature type="compositionally biased region" description="Low complexity" evidence="1">
    <location>
        <begin position="62"/>
        <end position="71"/>
    </location>
</feature>